<dbReference type="AlphaFoldDB" id="A0AAN6YLD0"/>
<feature type="transmembrane region" description="Helical" evidence="1">
    <location>
        <begin position="16"/>
        <end position="42"/>
    </location>
</feature>
<reference evidence="2" key="1">
    <citation type="journal article" date="2023" name="Mol. Phylogenet. Evol.">
        <title>Genome-scale phylogeny and comparative genomics of the fungal order Sordariales.</title>
        <authorList>
            <person name="Hensen N."/>
            <person name="Bonometti L."/>
            <person name="Westerberg I."/>
            <person name="Brannstrom I.O."/>
            <person name="Guillou S."/>
            <person name="Cros-Aarteil S."/>
            <person name="Calhoun S."/>
            <person name="Haridas S."/>
            <person name="Kuo A."/>
            <person name="Mondo S."/>
            <person name="Pangilinan J."/>
            <person name="Riley R."/>
            <person name="LaButti K."/>
            <person name="Andreopoulos B."/>
            <person name="Lipzen A."/>
            <person name="Chen C."/>
            <person name="Yan M."/>
            <person name="Daum C."/>
            <person name="Ng V."/>
            <person name="Clum A."/>
            <person name="Steindorff A."/>
            <person name="Ohm R.A."/>
            <person name="Martin F."/>
            <person name="Silar P."/>
            <person name="Natvig D.O."/>
            <person name="Lalanne C."/>
            <person name="Gautier V."/>
            <person name="Ament-Velasquez S.L."/>
            <person name="Kruys A."/>
            <person name="Hutchinson M.I."/>
            <person name="Powell A.J."/>
            <person name="Barry K."/>
            <person name="Miller A.N."/>
            <person name="Grigoriev I.V."/>
            <person name="Debuchy R."/>
            <person name="Gladieux P."/>
            <person name="Hiltunen Thoren M."/>
            <person name="Johannesson H."/>
        </authorList>
    </citation>
    <scope>NUCLEOTIDE SEQUENCE</scope>
    <source>
        <strain evidence="2">CBS 990.96</strain>
    </source>
</reference>
<keyword evidence="3" id="KW-1185">Reference proteome</keyword>
<keyword evidence="1" id="KW-0812">Transmembrane</keyword>
<comment type="caution">
    <text evidence="2">The sequence shown here is derived from an EMBL/GenBank/DDBJ whole genome shotgun (WGS) entry which is preliminary data.</text>
</comment>
<evidence type="ECO:0000256" key="1">
    <source>
        <dbReference type="SAM" id="Phobius"/>
    </source>
</evidence>
<accession>A0AAN6YLD0</accession>
<evidence type="ECO:0000313" key="3">
    <source>
        <dbReference type="Proteomes" id="UP001301958"/>
    </source>
</evidence>
<dbReference type="EMBL" id="MU865553">
    <property type="protein sequence ID" value="KAK4221388.1"/>
    <property type="molecule type" value="Genomic_DNA"/>
</dbReference>
<sequence length="95" mass="10840">MSRPDFGDSSRGSFSFYGLGVLLCWYLGFLSLVIPAFFIEVFDYSEEEKKKKKLFVKDIIKGSRQYKLVKGFVMGYAFLAGCHLLFQTTVMARLG</sequence>
<keyword evidence="1" id="KW-1133">Transmembrane helix</keyword>
<dbReference type="Proteomes" id="UP001301958">
    <property type="component" value="Unassembled WGS sequence"/>
</dbReference>
<gene>
    <name evidence="2" type="ORF">QBC38DRAFT_492174</name>
</gene>
<organism evidence="2 3">
    <name type="scientific">Podospora fimiseda</name>
    <dbReference type="NCBI Taxonomy" id="252190"/>
    <lineage>
        <taxon>Eukaryota</taxon>
        <taxon>Fungi</taxon>
        <taxon>Dikarya</taxon>
        <taxon>Ascomycota</taxon>
        <taxon>Pezizomycotina</taxon>
        <taxon>Sordariomycetes</taxon>
        <taxon>Sordariomycetidae</taxon>
        <taxon>Sordariales</taxon>
        <taxon>Podosporaceae</taxon>
        <taxon>Podospora</taxon>
    </lineage>
</organism>
<keyword evidence="1" id="KW-0472">Membrane</keyword>
<protein>
    <submittedName>
        <fullName evidence="2">Uncharacterized protein</fullName>
    </submittedName>
</protein>
<feature type="transmembrane region" description="Helical" evidence="1">
    <location>
        <begin position="68"/>
        <end position="86"/>
    </location>
</feature>
<name>A0AAN6YLD0_9PEZI</name>
<proteinExistence type="predicted"/>
<evidence type="ECO:0000313" key="2">
    <source>
        <dbReference type="EMBL" id="KAK4221388.1"/>
    </source>
</evidence>
<reference evidence="2" key="2">
    <citation type="submission" date="2023-05" db="EMBL/GenBank/DDBJ databases">
        <authorList>
            <consortium name="Lawrence Berkeley National Laboratory"/>
            <person name="Steindorff A."/>
            <person name="Hensen N."/>
            <person name="Bonometti L."/>
            <person name="Westerberg I."/>
            <person name="Brannstrom I.O."/>
            <person name="Guillou S."/>
            <person name="Cros-Aarteil S."/>
            <person name="Calhoun S."/>
            <person name="Haridas S."/>
            <person name="Kuo A."/>
            <person name="Mondo S."/>
            <person name="Pangilinan J."/>
            <person name="Riley R."/>
            <person name="Labutti K."/>
            <person name="Andreopoulos B."/>
            <person name="Lipzen A."/>
            <person name="Chen C."/>
            <person name="Yanf M."/>
            <person name="Daum C."/>
            <person name="Ng V."/>
            <person name="Clum A."/>
            <person name="Ohm R."/>
            <person name="Martin F."/>
            <person name="Silar P."/>
            <person name="Natvig D."/>
            <person name="Lalanne C."/>
            <person name="Gautier V."/>
            <person name="Ament-Velasquez S.L."/>
            <person name="Kruys A."/>
            <person name="Hutchinson M.I."/>
            <person name="Powell A.J."/>
            <person name="Barry K."/>
            <person name="Miller A.N."/>
            <person name="Grigoriev I.V."/>
            <person name="Debuchy R."/>
            <person name="Gladieux P."/>
            <person name="Thoren M.H."/>
            <person name="Johannesson H."/>
        </authorList>
    </citation>
    <scope>NUCLEOTIDE SEQUENCE</scope>
    <source>
        <strain evidence="2">CBS 990.96</strain>
    </source>
</reference>